<dbReference type="InterPro" id="IPR045741">
    <property type="entry name" value="PorV"/>
</dbReference>
<dbReference type="InterPro" id="IPR047799">
    <property type="entry name" value="T9SS_OM_PorV"/>
</dbReference>
<organism evidence="3 4">
    <name type="scientific">Christiangramia gaetbulicola</name>
    <dbReference type="NCBI Taxonomy" id="703340"/>
    <lineage>
        <taxon>Bacteria</taxon>
        <taxon>Pseudomonadati</taxon>
        <taxon>Bacteroidota</taxon>
        <taxon>Flavobacteriia</taxon>
        <taxon>Flavobacteriales</taxon>
        <taxon>Flavobacteriaceae</taxon>
        <taxon>Christiangramia</taxon>
    </lineage>
</organism>
<dbReference type="Gene3D" id="2.40.160.60">
    <property type="entry name" value="Outer membrane protein transport protein (OMPP1/FadL/TodX)"/>
    <property type="match status" value="1"/>
</dbReference>
<dbReference type="Proteomes" id="UP000244174">
    <property type="component" value="Unassembled WGS sequence"/>
</dbReference>
<dbReference type="RefSeq" id="WP_146167189.1">
    <property type="nucleotide sequence ID" value="NZ_QBKQ01000001.1"/>
</dbReference>
<proteinExistence type="predicted"/>
<evidence type="ECO:0000259" key="2">
    <source>
        <dbReference type="Pfam" id="PF19572"/>
    </source>
</evidence>
<dbReference type="EMBL" id="QBKQ01000001">
    <property type="protein sequence ID" value="PTX45315.1"/>
    <property type="molecule type" value="Genomic_DNA"/>
</dbReference>
<reference evidence="3 4" key="1">
    <citation type="submission" date="2018-04" db="EMBL/GenBank/DDBJ databases">
        <title>Genomic Encyclopedia of Archaeal and Bacterial Type Strains, Phase II (KMG-II): from individual species to whole genera.</title>
        <authorList>
            <person name="Goeker M."/>
        </authorList>
    </citation>
    <scope>NUCLEOTIDE SEQUENCE [LARGE SCALE GENOMIC DNA]</scope>
    <source>
        <strain evidence="3 4">DSM 23082</strain>
    </source>
</reference>
<dbReference type="AlphaFoldDB" id="A0A2T6ANB8"/>
<feature type="chain" id="PRO_5015446286" description="Type IX secretion system protein PorV domain-containing protein" evidence="1">
    <location>
        <begin position="21"/>
        <end position="356"/>
    </location>
</feature>
<evidence type="ECO:0000256" key="1">
    <source>
        <dbReference type="SAM" id="SignalP"/>
    </source>
</evidence>
<feature type="signal peptide" evidence="1">
    <location>
        <begin position="1"/>
        <end position="20"/>
    </location>
</feature>
<feature type="domain" description="Type IX secretion system protein PorV" evidence="2">
    <location>
        <begin position="21"/>
        <end position="254"/>
    </location>
</feature>
<name>A0A2T6ANB8_9FLAO</name>
<keyword evidence="4" id="KW-1185">Reference proteome</keyword>
<accession>A0A2T6ANB8</accession>
<keyword evidence="1" id="KW-0732">Signal</keyword>
<dbReference type="OrthoDB" id="9758448at2"/>
<gene>
    <name evidence="3" type="ORF">C8P64_1310</name>
</gene>
<dbReference type="SUPFAM" id="SSF56935">
    <property type="entry name" value="Porins"/>
    <property type="match status" value="1"/>
</dbReference>
<evidence type="ECO:0000313" key="3">
    <source>
        <dbReference type="EMBL" id="PTX45315.1"/>
    </source>
</evidence>
<comment type="caution">
    <text evidence="3">The sequence shown here is derived from an EMBL/GenBank/DDBJ whole genome shotgun (WGS) entry which is preliminary data.</text>
</comment>
<sequence>MKKLLFWLLLIPLSVKVGFAQEDSGVQNTAAPFLLIVPDARSGGMADMGVATSADAYSQFFNASKYAFMEGEMLLGLNYTPWLRNISNDVFLGSFSFARRINERSTWGVGMRYFSLGAIELSDASGNGTGSANPYEAALEGSYSLKLGKNFSTAVTGRYVRSDYALDGNNSNINTFVADVGAYYQSDLMKLGKNQGIWRAGMSLSNIGFNVELVEGGPKSQMPTNLKLGTGYELLMDPKNSITANLELNSLLVSDTEFGSLVYALGAEYKYKDVFALRTGYFHEAEDAGNRQFATVGGGVNFRNARLDLSYLFNTSDVVSPLENTLRFSVSFAFGNGNKASNNEPLEEKVEVAQTK</sequence>
<protein>
    <recommendedName>
        <fullName evidence="2">Type IX secretion system protein PorV domain-containing protein</fullName>
    </recommendedName>
</protein>
<dbReference type="NCBIfam" id="NF033709">
    <property type="entry name" value="PorV_fam"/>
    <property type="match status" value="1"/>
</dbReference>
<dbReference type="NCBIfam" id="NF033710">
    <property type="entry name" value="T9SS_OM_PorV"/>
    <property type="match status" value="1"/>
</dbReference>
<evidence type="ECO:0000313" key="4">
    <source>
        <dbReference type="Proteomes" id="UP000244174"/>
    </source>
</evidence>
<dbReference type="Pfam" id="PF19572">
    <property type="entry name" value="PorV"/>
    <property type="match status" value="1"/>
</dbReference>